<dbReference type="GO" id="GO:0016787">
    <property type="term" value="F:hydrolase activity"/>
    <property type="evidence" value="ECO:0007669"/>
    <property type="project" value="UniProtKB-KW"/>
</dbReference>
<protein>
    <submittedName>
        <fullName evidence="2">Membrane-bound metal-dependent hydrolase YbcI (DUF457 family)</fullName>
    </submittedName>
</protein>
<sequence>MLPWGHLAVGYLCLSLAVRLRYRVSPRGPAAIAVAIGTQLPDLIDKPLAWRFGVIPSGRSLAHSLLFLAVLAAIAWALATRYDRRLEAGAFVGVYLSHILADMLPAALAGEWAQLGALLWPITPVYQYPEELDYTIIGFFLELEPAALVTPELGLTIVAVALWVHDGTPGIGTALRAGRRLRSRWE</sequence>
<dbReference type="EMBL" id="JAGGKE010000022">
    <property type="protein sequence ID" value="MBP1903356.1"/>
    <property type="molecule type" value="Genomic_DNA"/>
</dbReference>
<dbReference type="Pfam" id="PF04307">
    <property type="entry name" value="YdjM"/>
    <property type="match status" value="1"/>
</dbReference>
<dbReference type="AlphaFoldDB" id="A0A8J7RG97"/>
<dbReference type="Proteomes" id="UP000770586">
    <property type="component" value="Unassembled WGS sequence"/>
</dbReference>
<gene>
    <name evidence="2" type="ORF">J2744_003061</name>
</gene>
<keyword evidence="1" id="KW-0812">Transmembrane</keyword>
<proteinExistence type="predicted"/>
<reference evidence="2 3" key="1">
    <citation type="submission" date="2021-03" db="EMBL/GenBank/DDBJ databases">
        <title>Genomic Encyclopedia of Type Strains, Phase IV (KMG-IV): sequencing the most valuable type-strain genomes for metagenomic binning, comparative biology and taxonomic classification.</title>
        <authorList>
            <person name="Goeker M."/>
        </authorList>
    </citation>
    <scope>NUCLEOTIDE SEQUENCE [LARGE SCALE GENOMIC DNA]</scope>
    <source>
        <strain evidence="2 3">DSM 12287</strain>
    </source>
</reference>
<evidence type="ECO:0000256" key="1">
    <source>
        <dbReference type="SAM" id="Phobius"/>
    </source>
</evidence>
<dbReference type="OrthoDB" id="200338at2157"/>
<keyword evidence="2" id="KW-0378">Hydrolase</keyword>
<accession>A0A8J7RG97</accession>
<keyword evidence="3" id="KW-1185">Reference proteome</keyword>
<name>A0A8J7RG97_9EURY</name>
<feature type="transmembrane region" description="Helical" evidence="1">
    <location>
        <begin position="59"/>
        <end position="79"/>
    </location>
</feature>
<dbReference type="RefSeq" id="WP_210114031.1">
    <property type="nucleotide sequence ID" value="NZ_BAAADX010000020.1"/>
</dbReference>
<keyword evidence="1" id="KW-1133">Transmembrane helix</keyword>
<dbReference type="InterPro" id="IPR007404">
    <property type="entry name" value="YdjM-like"/>
</dbReference>
<keyword evidence="1" id="KW-0472">Membrane</keyword>
<organism evidence="2 3">
    <name type="scientific">Halorubrum trapanicum</name>
    <dbReference type="NCBI Taxonomy" id="29284"/>
    <lineage>
        <taxon>Archaea</taxon>
        <taxon>Methanobacteriati</taxon>
        <taxon>Methanobacteriota</taxon>
        <taxon>Stenosarchaea group</taxon>
        <taxon>Halobacteria</taxon>
        <taxon>Halobacteriales</taxon>
        <taxon>Haloferacaceae</taxon>
        <taxon>Halorubrum</taxon>
    </lineage>
</organism>
<comment type="caution">
    <text evidence="2">The sequence shown here is derived from an EMBL/GenBank/DDBJ whole genome shotgun (WGS) entry which is preliminary data.</text>
</comment>
<evidence type="ECO:0000313" key="3">
    <source>
        <dbReference type="Proteomes" id="UP000770586"/>
    </source>
</evidence>
<evidence type="ECO:0000313" key="2">
    <source>
        <dbReference type="EMBL" id="MBP1903356.1"/>
    </source>
</evidence>